<dbReference type="EMBL" id="CM037614">
    <property type="protein sequence ID" value="KAH8015712.1"/>
    <property type="molecule type" value="Genomic_DNA"/>
</dbReference>
<organism evidence="1 2">
    <name type="scientific">Sphaerodactylus townsendi</name>
    <dbReference type="NCBI Taxonomy" id="933632"/>
    <lineage>
        <taxon>Eukaryota</taxon>
        <taxon>Metazoa</taxon>
        <taxon>Chordata</taxon>
        <taxon>Craniata</taxon>
        <taxon>Vertebrata</taxon>
        <taxon>Euteleostomi</taxon>
        <taxon>Lepidosauria</taxon>
        <taxon>Squamata</taxon>
        <taxon>Bifurcata</taxon>
        <taxon>Gekkota</taxon>
        <taxon>Sphaerodactylidae</taxon>
        <taxon>Sphaerodactylus</taxon>
    </lineage>
</organism>
<evidence type="ECO:0000313" key="2">
    <source>
        <dbReference type="Proteomes" id="UP000827872"/>
    </source>
</evidence>
<sequence>MRVSFSVRPAHPIKFLSLPPPFACRKLEEAHNQFMDEKDQTITQIYRESKEQARSIGLQKQQELLRQKRAEFAQRYRTSHGQFPQATGGLDSVKNPASPSPAAK</sequence>
<accession>A0ACB8G808</accession>
<reference evidence="1" key="1">
    <citation type="submission" date="2021-08" db="EMBL/GenBank/DDBJ databases">
        <title>The first chromosome-level gecko genome reveals the dynamic sex chromosomes of Neotropical dwarf geckos (Sphaerodactylidae: Sphaerodactylus).</title>
        <authorList>
            <person name="Pinto B.J."/>
            <person name="Keating S.E."/>
            <person name="Gamble T."/>
        </authorList>
    </citation>
    <scope>NUCLEOTIDE SEQUENCE</scope>
    <source>
        <strain evidence="1">TG3544</strain>
    </source>
</reference>
<protein>
    <submittedName>
        <fullName evidence="1">Uncharacterized protein</fullName>
    </submittedName>
</protein>
<name>A0ACB8G808_9SAUR</name>
<comment type="caution">
    <text evidence="1">The sequence shown here is derived from an EMBL/GenBank/DDBJ whole genome shotgun (WGS) entry which is preliminary data.</text>
</comment>
<gene>
    <name evidence="1" type="ORF">K3G42_007753</name>
</gene>
<keyword evidence="2" id="KW-1185">Reference proteome</keyword>
<evidence type="ECO:0000313" key="1">
    <source>
        <dbReference type="EMBL" id="KAH8015712.1"/>
    </source>
</evidence>
<proteinExistence type="predicted"/>
<dbReference type="Proteomes" id="UP000827872">
    <property type="component" value="Linkage Group LG01"/>
</dbReference>